<dbReference type="InterPro" id="IPR021494">
    <property type="entry name" value="DUF3149"/>
</dbReference>
<dbReference type="EMBL" id="CP072800">
    <property type="protein sequence ID" value="QTR48741.1"/>
    <property type="molecule type" value="Genomic_DNA"/>
</dbReference>
<dbReference type="Pfam" id="PF11346">
    <property type="entry name" value="DUF3149"/>
    <property type="match status" value="1"/>
</dbReference>
<sequence length="39" mass="4431">MAELLFGSWMGILTISVIAFMLVMMGYLAWIFMKKSGEN</sequence>
<protein>
    <submittedName>
        <fullName evidence="2">DUF3149 domain-containing protein</fullName>
    </submittedName>
</protein>
<proteinExistence type="predicted"/>
<evidence type="ECO:0000313" key="3">
    <source>
        <dbReference type="Proteomes" id="UP000672027"/>
    </source>
</evidence>
<keyword evidence="1" id="KW-0812">Transmembrane</keyword>
<feature type="transmembrane region" description="Helical" evidence="1">
    <location>
        <begin position="6"/>
        <end position="33"/>
    </location>
</feature>
<dbReference type="RefSeq" id="WP_210225623.1">
    <property type="nucleotide sequence ID" value="NZ_CP072800.1"/>
</dbReference>
<keyword evidence="1" id="KW-1133">Transmembrane helix</keyword>
<organism evidence="2 3">
    <name type="scientific">Candidatus Thiothrix anitrata</name>
    <dbReference type="NCBI Taxonomy" id="2823902"/>
    <lineage>
        <taxon>Bacteria</taxon>
        <taxon>Pseudomonadati</taxon>
        <taxon>Pseudomonadota</taxon>
        <taxon>Gammaproteobacteria</taxon>
        <taxon>Thiotrichales</taxon>
        <taxon>Thiotrichaceae</taxon>
        <taxon>Thiothrix</taxon>
    </lineage>
</organism>
<keyword evidence="1" id="KW-0472">Membrane</keyword>
<name>A0ABX7WZ99_9GAMM</name>
<reference evidence="2 3" key="1">
    <citation type="submission" date="2021-04" db="EMBL/GenBank/DDBJ databases">
        <title>Genomics, taxonomy and metabolism of representatives of sulfur bacteria of the genus Thiothrix: Thiothrix fructosivorans QT, Thiothrix unzii A1T and three new species, Thiothrix subterranea sp. nov., Thiothrix litoralis sp. nov. and 'Candidatus Thiothrix anitrata' sp. nov.</title>
        <authorList>
            <person name="Ravin N.V."/>
            <person name="Smolyakov D."/>
            <person name="Rudenko T.S."/>
            <person name="Mardanov A.V."/>
            <person name="Beletsky A.V."/>
            <person name="Markov N.D."/>
            <person name="Fomenkov A.I."/>
            <person name="Roberts R.J."/>
            <person name="Karnachuk O.V."/>
            <person name="Novikov A."/>
            <person name="Grabovich M.Y."/>
        </authorList>
    </citation>
    <scope>NUCLEOTIDE SEQUENCE [LARGE SCALE GENOMIC DNA]</scope>
    <source>
        <strain evidence="2 3">A52</strain>
    </source>
</reference>
<gene>
    <name evidence="2" type="ORF">J8380_10610</name>
</gene>
<accession>A0ABX7WZ99</accession>
<dbReference type="Proteomes" id="UP000672027">
    <property type="component" value="Chromosome"/>
</dbReference>
<evidence type="ECO:0000256" key="1">
    <source>
        <dbReference type="SAM" id="Phobius"/>
    </source>
</evidence>
<keyword evidence="3" id="KW-1185">Reference proteome</keyword>
<evidence type="ECO:0000313" key="2">
    <source>
        <dbReference type="EMBL" id="QTR48741.1"/>
    </source>
</evidence>